<dbReference type="OrthoDB" id="4871753at2"/>
<dbReference type="EMBL" id="CP044427">
    <property type="protein sequence ID" value="QFG67419.1"/>
    <property type="molecule type" value="Genomic_DNA"/>
</dbReference>
<name>A0A5J6V155_9MICO</name>
<evidence type="ECO:0000256" key="1">
    <source>
        <dbReference type="SAM" id="Phobius"/>
    </source>
</evidence>
<evidence type="ECO:0000313" key="2">
    <source>
        <dbReference type="EMBL" id="QFG67419.1"/>
    </source>
</evidence>
<keyword evidence="3" id="KW-1185">Reference proteome</keyword>
<sequence length="82" mass="7821">MTTAGPGNGEGGDLPVILDAAAGIGPVRRWAADPLSLLLLVGATGLAIAALTTLGQVGGTASWLVPALFGIVVAGLALSGST</sequence>
<accession>A0A5J6V155</accession>
<organism evidence="2 3">
    <name type="scientific">Ornithinimicrobium pratense</name>
    <dbReference type="NCBI Taxonomy" id="2593973"/>
    <lineage>
        <taxon>Bacteria</taxon>
        <taxon>Bacillati</taxon>
        <taxon>Actinomycetota</taxon>
        <taxon>Actinomycetes</taxon>
        <taxon>Micrococcales</taxon>
        <taxon>Ornithinimicrobiaceae</taxon>
        <taxon>Ornithinimicrobium</taxon>
    </lineage>
</organism>
<feature type="transmembrane region" description="Helical" evidence="1">
    <location>
        <begin position="60"/>
        <end position="78"/>
    </location>
</feature>
<keyword evidence="1" id="KW-0472">Membrane</keyword>
<keyword evidence="1" id="KW-0812">Transmembrane</keyword>
<reference evidence="2 3" key="1">
    <citation type="submission" date="2019-09" db="EMBL/GenBank/DDBJ databases">
        <title>Serinicoccus pratensis sp. nov., isolated from meadow soil.</title>
        <authorList>
            <person name="Zhang W."/>
        </authorList>
    </citation>
    <scope>NUCLEOTIDE SEQUENCE [LARGE SCALE GENOMIC DNA]</scope>
    <source>
        <strain evidence="2 3">W204</strain>
    </source>
</reference>
<keyword evidence="1" id="KW-1133">Transmembrane helix</keyword>
<evidence type="ECO:0000313" key="3">
    <source>
        <dbReference type="Proteomes" id="UP000326546"/>
    </source>
</evidence>
<proteinExistence type="predicted"/>
<dbReference type="RefSeq" id="WP_158059817.1">
    <property type="nucleotide sequence ID" value="NZ_CP044427.1"/>
</dbReference>
<feature type="transmembrane region" description="Helical" evidence="1">
    <location>
        <begin position="35"/>
        <end position="54"/>
    </location>
</feature>
<gene>
    <name evidence="2" type="ORF">FY030_00595</name>
</gene>
<dbReference type="AlphaFoldDB" id="A0A5J6V155"/>
<dbReference type="Proteomes" id="UP000326546">
    <property type="component" value="Chromosome"/>
</dbReference>
<protein>
    <submittedName>
        <fullName evidence="2">Uncharacterized protein</fullName>
    </submittedName>
</protein>
<dbReference type="KEGG" id="serw:FY030_00595"/>